<dbReference type="Proteomes" id="UP000515512">
    <property type="component" value="Chromosome"/>
</dbReference>
<evidence type="ECO:0000313" key="2">
    <source>
        <dbReference type="EMBL" id="QLY29138.1"/>
    </source>
</evidence>
<protein>
    <submittedName>
        <fullName evidence="2">Uncharacterized protein</fullName>
    </submittedName>
</protein>
<evidence type="ECO:0000313" key="3">
    <source>
        <dbReference type="Proteomes" id="UP000515512"/>
    </source>
</evidence>
<evidence type="ECO:0000256" key="1">
    <source>
        <dbReference type="SAM" id="MobiDB-lite"/>
    </source>
</evidence>
<proteinExistence type="predicted"/>
<dbReference type="RefSeq" id="WP_181580343.1">
    <property type="nucleotide sequence ID" value="NZ_CP059399.1"/>
</dbReference>
<sequence>MLVMTALVALTTLIRRRVRARRATSADGAQSRPGAAAPDAGVGTAAPAKQIRDREPTPNRFARTGIRSGVPRVFAAAGGVLLTCTAAAAIVELATPC</sequence>
<organism evidence="2 3">
    <name type="scientific">Nocardia huaxiensis</name>
    <dbReference type="NCBI Taxonomy" id="2755382"/>
    <lineage>
        <taxon>Bacteria</taxon>
        <taxon>Bacillati</taxon>
        <taxon>Actinomycetota</taxon>
        <taxon>Actinomycetes</taxon>
        <taxon>Mycobacteriales</taxon>
        <taxon>Nocardiaceae</taxon>
        <taxon>Nocardia</taxon>
    </lineage>
</organism>
<dbReference type="AlphaFoldDB" id="A0A7D6ZAP7"/>
<reference evidence="2 3" key="1">
    <citation type="submission" date="2020-07" db="EMBL/GenBank/DDBJ databases">
        <authorList>
            <person name="Zhuang K."/>
            <person name="Ran Y."/>
        </authorList>
    </citation>
    <scope>NUCLEOTIDE SEQUENCE [LARGE SCALE GENOMIC DNA]</scope>
    <source>
        <strain evidence="2 3">WCH-YHL-001</strain>
    </source>
</reference>
<feature type="compositionally biased region" description="Low complexity" evidence="1">
    <location>
        <begin position="33"/>
        <end position="48"/>
    </location>
</feature>
<dbReference type="EMBL" id="CP059399">
    <property type="protein sequence ID" value="QLY29138.1"/>
    <property type="molecule type" value="Genomic_DNA"/>
</dbReference>
<keyword evidence="3" id="KW-1185">Reference proteome</keyword>
<name>A0A7D6ZAP7_9NOCA</name>
<gene>
    <name evidence="2" type="ORF">H0264_28110</name>
</gene>
<dbReference type="KEGG" id="nhu:H0264_28110"/>
<feature type="region of interest" description="Disordered" evidence="1">
    <location>
        <begin position="20"/>
        <end position="64"/>
    </location>
</feature>
<accession>A0A7D6ZAP7</accession>